<dbReference type="GO" id="GO:0004930">
    <property type="term" value="F:G protein-coupled receptor activity"/>
    <property type="evidence" value="ECO:0007669"/>
    <property type="project" value="InterPro"/>
</dbReference>
<comment type="subcellular location">
    <subcellularLocation>
        <location evidence="1">Membrane</location>
    </subcellularLocation>
</comment>
<feature type="transmembrane region" description="Helical" evidence="5">
    <location>
        <begin position="93"/>
        <end position="114"/>
    </location>
</feature>
<dbReference type="InterPro" id="IPR000276">
    <property type="entry name" value="GPCR_Rhodpsn"/>
</dbReference>
<dbReference type="OrthoDB" id="5967704at2759"/>
<organism evidence="7 8">
    <name type="scientific">Scleropages formosus</name>
    <name type="common">Asian bonytongue</name>
    <name type="synonym">Osteoglossum formosum</name>
    <dbReference type="NCBI Taxonomy" id="113540"/>
    <lineage>
        <taxon>Eukaryota</taxon>
        <taxon>Metazoa</taxon>
        <taxon>Chordata</taxon>
        <taxon>Craniata</taxon>
        <taxon>Vertebrata</taxon>
        <taxon>Euteleostomi</taxon>
        <taxon>Actinopterygii</taxon>
        <taxon>Neopterygii</taxon>
        <taxon>Teleostei</taxon>
        <taxon>Osteoglossocephala</taxon>
        <taxon>Osteoglossomorpha</taxon>
        <taxon>Osteoglossiformes</taxon>
        <taxon>Osteoglossidae</taxon>
        <taxon>Scleropages</taxon>
    </lineage>
</organism>
<accession>A0A8C9R0A0</accession>
<dbReference type="PANTHER" id="PTHR26451">
    <property type="entry name" value="G_PROTEIN_RECEP_F1_2 DOMAIN-CONTAINING PROTEIN"/>
    <property type="match status" value="1"/>
</dbReference>
<reference evidence="7" key="2">
    <citation type="submission" date="2025-08" db="UniProtKB">
        <authorList>
            <consortium name="Ensembl"/>
        </authorList>
    </citation>
    <scope>IDENTIFICATION</scope>
</reference>
<keyword evidence="2 5" id="KW-0812">Transmembrane</keyword>
<dbReference type="PRINTS" id="PR00237">
    <property type="entry name" value="GPCRRHODOPSN"/>
</dbReference>
<dbReference type="GO" id="GO:0016020">
    <property type="term" value="C:membrane"/>
    <property type="evidence" value="ECO:0007669"/>
    <property type="project" value="UniProtKB-SubCell"/>
</dbReference>
<dbReference type="Proteomes" id="UP000694397">
    <property type="component" value="Chromosome 4"/>
</dbReference>
<evidence type="ECO:0000256" key="1">
    <source>
        <dbReference type="ARBA" id="ARBA00004370"/>
    </source>
</evidence>
<feature type="transmembrane region" description="Helical" evidence="5">
    <location>
        <begin position="302"/>
        <end position="322"/>
    </location>
</feature>
<evidence type="ECO:0000256" key="3">
    <source>
        <dbReference type="ARBA" id="ARBA00022989"/>
    </source>
</evidence>
<proteinExistence type="predicted"/>
<dbReference type="GeneTree" id="ENSGT00940000163093"/>
<name>A0A8C9R0A0_SCLFO</name>
<dbReference type="FunFam" id="1.20.1070.10:FF:000096">
    <property type="entry name" value="Odorant receptor 131-2"/>
    <property type="match status" value="1"/>
</dbReference>
<keyword evidence="3 5" id="KW-1133">Transmembrane helix</keyword>
<reference evidence="7 8" key="1">
    <citation type="submission" date="2019-04" db="EMBL/GenBank/DDBJ databases">
        <authorList>
            <consortium name="Wellcome Sanger Institute Data Sharing"/>
        </authorList>
    </citation>
    <scope>NUCLEOTIDE SEQUENCE [LARGE SCALE GENOMIC DNA]</scope>
</reference>
<dbReference type="Pfam" id="PF00001">
    <property type="entry name" value="7tm_1"/>
    <property type="match status" value="1"/>
</dbReference>
<dbReference type="CDD" id="cd00637">
    <property type="entry name" value="7tm_classA_rhodopsin-like"/>
    <property type="match status" value="1"/>
</dbReference>
<feature type="transmembrane region" description="Helical" evidence="5">
    <location>
        <begin position="57"/>
        <end position="81"/>
    </location>
</feature>
<evidence type="ECO:0000313" key="7">
    <source>
        <dbReference type="Ensembl" id="ENSSFOP00015002386.2"/>
    </source>
</evidence>
<dbReference type="SUPFAM" id="SSF81321">
    <property type="entry name" value="Family A G protein-coupled receptor-like"/>
    <property type="match status" value="1"/>
</dbReference>
<dbReference type="PANTHER" id="PTHR26451:SF866">
    <property type="entry name" value="ODORANT RECEPTOR-RELATED"/>
    <property type="match status" value="1"/>
</dbReference>
<feature type="transmembrane region" description="Helical" evidence="5">
    <location>
        <begin position="266"/>
        <end position="290"/>
    </location>
</feature>
<dbReference type="PROSITE" id="PS50262">
    <property type="entry name" value="G_PROTEIN_RECEP_F1_2"/>
    <property type="match status" value="1"/>
</dbReference>
<evidence type="ECO:0000313" key="8">
    <source>
        <dbReference type="Proteomes" id="UP000694397"/>
    </source>
</evidence>
<dbReference type="Ensembl" id="ENSSFOT00015002430.2">
    <property type="protein sequence ID" value="ENSSFOP00015002386.2"/>
    <property type="gene ID" value="ENSSFOG00015001563.2"/>
</dbReference>
<dbReference type="InterPro" id="IPR017452">
    <property type="entry name" value="GPCR_Rhodpsn_7TM"/>
</dbReference>
<dbReference type="GO" id="GO:0005549">
    <property type="term" value="F:odorant binding"/>
    <property type="evidence" value="ECO:0007669"/>
    <property type="project" value="TreeGrafter"/>
</dbReference>
<dbReference type="Gene3D" id="1.20.1070.10">
    <property type="entry name" value="Rhodopsin 7-helix transmembrane proteins"/>
    <property type="match status" value="1"/>
</dbReference>
<protein>
    <recommendedName>
        <fullName evidence="6">G-protein coupled receptors family 1 profile domain-containing protein</fullName>
    </recommendedName>
</protein>
<evidence type="ECO:0000256" key="2">
    <source>
        <dbReference type="ARBA" id="ARBA00022692"/>
    </source>
</evidence>
<dbReference type="AlphaFoldDB" id="A0A8C9R0A0"/>
<keyword evidence="8" id="KW-1185">Reference proteome</keyword>
<dbReference type="GO" id="GO:0004984">
    <property type="term" value="F:olfactory receptor activity"/>
    <property type="evidence" value="ECO:0007669"/>
    <property type="project" value="TreeGrafter"/>
</dbReference>
<evidence type="ECO:0000256" key="4">
    <source>
        <dbReference type="ARBA" id="ARBA00023136"/>
    </source>
</evidence>
<feature type="transmembrane region" description="Helical" evidence="5">
    <location>
        <begin position="173"/>
        <end position="197"/>
    </location>
</feature>
<dbReference type="InterPro" id="IPR052921">
    <property type="entry name" value="GPCR1_Superfamily_Member"/>
</dbReference>
<feature type="domain" description="G-protein coupled receptors family 1 profile" evidence="6">
    <location>
        <begin position="73"/>
        <end position="320"/>
    </location>
</feature>
<evidence type="ECO:0000256" key="5">
    <source>
        <dbReference type="SAM" id="Phobius"/>
    </source>
</evidence>
<evidence type="ECO:0000259" key="6">
    <source>
        <dbReference type="PROSITE" id="PS50262"/>
    </source>
</evidence>
<sequence>EVTSISERNRRYICNTERQVDPSKTMMKGKSFMENTSAPISFLQMQSMRLKMTDERIFKFFLVVATYSIFIYLNCVMFVAVRSKSAFRETSRYILFAHMLFNDILHLITSMALYISSMLYLEIIQAFCSLLALISTSTFTNEPLNLAVMSLERYIAVCFPLRHGELSTPERTFLALVVIWVLGTANMLTDILTVVFVEPSFFLHSGLCIREQLMKKSWQRDKVVVFNALYFSVVAGVLLFTYVSITLEARSVSTDRSSAQKAMRTVLLHAIQLCLSLLTFLFNVFEVLLASLPVNIYIQLRFVNYVVVLLLPRCLSPLIYGLRDQSFHPVFMYYFTCGTRSVKPAGPTSSLVVE</sequence>
<feature type="transmembrane region" description="Helical" evidence="5">
    <location>
        <begin position="223"/>
        <end position="245"/>
    </location>
</feature>
<keyword evidence="4 5" id="KW-0472">Membrane</keyword>
<reference evidence="7" key="3">
    <citation type="submission" date="2025-09" db="UniProtKB">
        <authorList>
            <consortium name="Ensembl"/>
        </authorList>
    </citation>
    <scope>IDENTIFICATION</scope>
</reference>